<comment type="caution">
    <text evidence="3">The sequence shown here is derived from an EMBL/GenBank/DDBJ whole genome shotgun (WGS) entry which is preliminary data.</text>
</comment>
<feature type="region of interest" description="Disordered" evidence="1">
    <location>
        <begin position="174"/>
        <end position="204"/>
    </location>
</feature>
<dbReference type="EMBL" id="JACHGY010000001">
    <property type="protein sequence ID" value="MBB6429449.1"/>
    <property type="molecule type" value="Genomic_DNA"/>
</dbReference>
<feature type="transmembrane region" description="Helical" evidence="2">
    <location>
        <begin position="353"/>
        <end position="375"/>
    </location>
</feature>
<sequence>MSAHPPKQLSEQDKAVLGDKAWPLRRNLLLLGGIALLVAVIGAALPKTVLTGGWERLGFAYLIGYAFALAITLGSLFFVLVTTVFRAGWCVAFRRVPENIAANMPTMGLLAIPILITVLINNGALYPWAKSGVHEAGKKIAYPAAYAEDGKHADEAHSLDNNIFLRRAAAGAPAEEDGHAGDDHGKHDGEKAHDDHGHDAHHGDHKTFAHTAATHPDHDHALPYFVYKKGAWYTPPFWVVRWVFYIAVWSFLGWFYWKRSVMQDADGDVQHTHKREWWAPLSLVAFAVTLTLGAFDLLMSLDPVWYSTMFGVYFFAGCFTAALCTMIITLMLGQKAGYFSAVTTDHFHDLGKLLFAFVFFWGYVGFSQFMLIWYASLPETTYWWEIRGVTSVSGTSLEPGPETFGSTWTVVAWTLLFAHLLFPFAILLSKHVKRNRVALFSMACWMLTLCYIDIFWVAMPALVSPDFVFGLPEIGCVVFCVSIMLAEALRRASGVSLTAHRDPRMHESLQLDTTAWAPIYSPPGKH</sequence>
<dbReference type="PANTHER" id="PTHR43044:SF1">
    <property type="entry name" value="QUINOL:CYTOCHROME C OXIDOREDUCTASE QUINONE-BINDING SUBUNIT 2"/>
    <property type="match status" value="1"/>
</dbReference>
<evidence type="ECO:0000313" key="4">
    <source>
        <dbReference type="Proteomes" id="UP000541810"/>
    </source>
</evidence>
<evidence type="ECO:0008006" key="5">
    <source>
        <dbReference type="Google" id="ProtNLM"/>
    </source>
</evidence>
<evidence type="ECO:0000256" key="1">
    <source>
        <dbReference type="SAM" id="MobiDB-lite"/>
    </source>
</evidence>
<evidence type="ECO:0000313" key="3">
    <source>
        <dbReference type="EMBL" id="MBB6429449.1"/>
    </source>
</evidence>
<feature type="transmembrane region" description="Helical" evidence="2">
    <location>
        <begin position="277"/>
        <end position="298"/>
    </location>
</feature>
<feature type="transmembrane region" description="Helical" evidence="2">
    <location>
        <begin position="238"/>
        <end position="257"/>
    </location>
</feature>
<dbReference type="Proteomes" id="UP000541810">
    <property type="component" value="Unassembled WGS sequence"/>
</dbReference>
<evidence type="ECO:0000256" key="2">
    <source>
        <dbReference type="SAM" id="Phobius"/>
    </source>
</evidence>
<reference evidence="3 4" key="1">
    <citation type="submission" date="2020-08" db="EMBL/GenBank/DDBJ databases">
        <title>Genomic Encyclopedia of Type Strains, Phase IV (KMG-IV): sequencing the most valuable type-strain genomes for metagenomic binning, comparative biology and taxonomic classification.</title>
        <authorList>
            <person name="Goeker M."/>
        </authorList>
    </citation>
    <scope>NUCLEOTIDE SEQUENCE [LARGE SCALE GENOMIC DNA]</scope>
    <source>
        <strain evidence="3 4">DSM 103725</strain>
    </source>
</reference>
<feature type="transmembrane region" description="Helical" evidence="2">
    <location>
        <begin position="310"/>
        <end position="332"/>
    </location>
</feature>
<feature type="transmembrane region" description="Helical" evidence="2">
    <location>
        <begin position="437"/>
        <end position="461"/>
    </location>
</feature>
<feature type="transmembrane region" description="Helical" evidence="2">
    <location>
        <begin position="410"/>
        <end position="428"/>
    </location>
</feature>
<proteinExistence type="predicted"/>
<dbReference type="AlphaFoldDB" id="A0A7X0LK46"/>
<feature type="transmembrane region" description="Helical" evidence="2">
    <location>
        <begin position="467"/>
        <end position="486"/>
    </location>
</feature>
<dbReference type="RefSeq" id="WP_184677027.1">
    <property type="nucleotide sequence ID" value="NZ_JACHGY010000001.1"/>
</dbReference>
<dbReference type="PANTHER" id="PTHR43044">
    <property type="match status" value="1"/>
</dbReference>
<organism evidence="3 4">
    <name type="scientific">Algisphaera agarilytica</name>
    <dbReference type="NCBI Taxonomy" id="1385975"/>
    <lineage>
        <taxon>Bacteria</taxon>
        <taxon>Pseudomonadati</taxon>
        <taxon>Planctomycetota</taxon>
        <taxon>Phycisphaerae</taxon>
        <taxon>Phycisphaerales</taxon>
        <taxon>Phycisphaeraceae</taxon>
        <taxon>Algisphaera</taxon>
    </lineage>
</organism>
<feature type="transmembrane region" description="Helical" evidence="2">
    <location>
        <begin position="28"/>
        <end position="46"/>
    </location>
</feature>
<feature type="transmembrane region" description="Helical" evidence="2">
    <location>
        <begin position="106"/>
        <end position="129"/>
    </location>
</feature>
<gene>
    <name evidence="3" type="ORF">HNQ40_001255</name>
</gene>
<name>A0A7X0LK46_9BACT</name>
<keyword evidence="4" id="KW-1185">Reference proteome</keyword>
<keyword evidence="2" id="KW-0472">Membrane</keyword>
<keyword evidence="2" id="KW-0812">Transmembrane</keyword>
<keyword evidence="2" id="KW-1133">Transmembrane helix</keyword>
<accession>A0A7X0LK46</accession>
<feature type="compositionally biased region" description="Basic and acidic residues" evidence="1">
    <location>
        <begin position="176"/>
        <end position="204"/>
    </location>
</feature>
<protein>
    <recommendedName>
        <fullName evidence="5">Quinol:cytochrome C oxidoreductase</fullName>
    </recommendedName>
</protein>
<feature type="transmembrane region" description="Helical" evidence="2">
    <location>
        <begin position="58"/>
        <end position="85"/>
    </location>
</feature>